<evidence type="ECO:0000256" key="3">
    <source>
        <dbReference type="ARBA" id="ARBA00022741"/>
    </source>
</evidence>
<reference evidence="6" key="1">
    <citation type="journal article" date="2022" name="Int. J. Syst. Evol. Microbiol.">
        <title>Pseudomonas aegrilactucae sp. nov. and Pseudomonas morbosilactucae sp. nov., pathogens causing bacterial rot of lettuce in Japan.</title>
        <authorList>
            <person name="Sawada H."/>
            <person name="Fujikawa T."/>
            <person name="Satou M."/>
        </authorList>
    </citation>
    <scope>NUCLEOTIDE SEQUENCE</scope>
    <source>
        <strain evidence="6">0166_1</strain>
    </source>
</reference>
<dbReference type="InterPro" id="IPR003593">
    <property type="entry name" value="AAA+_ATPase"/>
</dbReference>
<feature type="domain" description="ABC transporter" evidence="5">
    <location>
        <begin position="2"/>
        <end position="238"/>
    </location>
</feature>
<dbReference type="GO" id="GO:0016887">
    <property type="term" value="F:ATP hydrolysis activity"/>
    <property type="evidence" value="ECO:0007669"/>
    <property type="project" value="InterPro"/>
</dbReference>
<dbReference type="InterPro" id="IPR003439">
    <property type="entry name" value="ABC_transporter-like_ATP-bd"/>
</dbReference>
<dbReference type="Pfam" id="PF00005">
    <property type="entry name" value="ABC_tran"/>
    <property type="match status" value="2"/>
</dbReference>
<keyword evidence="4 6" id="KW-0067">ATP-binding</keyword>
<gene>
    <name evidence="6" type="primary">mglA_3</name>
    <name evidence="6" type="ORF">DSM104329_03700</name>
</gene>
<sequence length="504" mass="53485">MYSARDITKRYGGVQALAGATFEVDPGEVHALLGANGAGKSTLVKILAGGERPTSGTLRLDGAPTAFKSVEDAARRGVALVSQELNLFPALDGLHNLFLMREPVSGHVAISRRGMRERAQRVVRQLGLAFDLERPVGELALGEQQLVEIARALLGDPRILILDEPTSALSADETARLLGVIRSLREHGVGIVFVSHFLEDVFEVADAVTILRGGRVVVARRPVGELTVAAAVDGMLGEAAAAVRSGASPPQVERTIDRRDEAALRLADVSIRRKVRGVTLDAHPGEIVGLAGLEGSGVQAILRMLFGVERPMGGRVVLPGGGPCPRGIAEAIRAGVAFVPADRKQTGLHLEKPIAENISLVSSCALRRDGLVIRNGPMAQRAETWRDRLRVAMASPWAPVGALSGGNQQKVLFAKWLETGPSLMLLDDPTRGVDVGAKAEMQGVIRSIAEGGTVVLYTSSDLQEMAALCDRVLVFYQGDVMGELGRDELSEHGLLQAVTTGELV</sequence>
<feature type="domain" description="ABC transporter" evidence="5">
    <location>
        <begin position="258"/>
        <end position="502"/>
    </location>
</feature>
<evidence type="ECO:0000259" key="5">
    <source>
        <dbReference type="PROSITE" id="PS50893"/>
    </source>
</evidence>
<dbReference type="SUPFAM" id="SSF52540">
    <property type="entry name" value="P-loop containing nucleoside triphosphate hydrolases"/>
    <property type="match status" value="2"/>
</dbReference>
<name>A0A9E6XZQ5_9ACTN</name>
<dbReference type="KEGG" id="sbae:DSM104329_03700"/>
<dbReference type="InterPro" id="IPR050107">
    <property type="entry name" value="ABC_carbohydrate_import_ATPase"/>
</dbReference>
<keyword evidence="2" id="KW-0677">Repeat</keyword>
<dbReference type="EMBL" id="CP087164">
    <property type="protein sequence ID" value="UGS37285.1"/>
    <property type="molecule type" value="Genomic_DNA"/>
</dbReference>
<proteinExistence type="predicted"/>
<dbReference type="CDD" id="cd03216">
    <property type="entry name" value="ABC_Carb_Monos_I"/>
    <property type="match status" value="1"/>
</dbReference>
<dbReference type="InterPro" id="IPR017871">
    <property type="entry name" value="ABC_transporter-like_CS"/>
</dbReference>
<dbReference type="AlphaFoldDB" id="A0A9E6XZQ5"/>
<dbReference type="PROSITE" id="PS00211">
    <property type="entry name" value="ABC_TRANSPORTER_1"/>
    <property type="match status" value="2"/>
</dbReference>
<dbReference type="CDD" id="cd03215">
    <property type="entry name" value="ABC_Carb_Monos_II"/>
    <property type="match status" value="1"/>
</dbReference>
<dbReference type="SMART" id="SM00382">
    <property type="entry name" value="AAA"/>
    <property type="match status" value="2"/>
</dbReference>
<keyword evidence="1" id="KW-0813">Transport</keyword>
<keyword evidence="3" id="KW-0547">Nucleotide-binding</keyword>
<dbReference type="PANTHER" id="PTHR43790:SF9">
    <property type="entry name" value="GALACTOFURANOSE TRANSPORTER ATP-BINDING PROTEIN YTFR"/>
    <property type="match status" value="1"/>
</dbReference>
<evidence type="ECO:0000256" key="2">
    <source>
        <dbReference type="ARBA" id="ARBA00022737"/>
    </source>
</evidence>
<evidence type="ECO:0000313" key="6">
    <source>
        <dbReference type="EMBL" id="UGS37285.1"/>
    </source>
</evidence>
<evidence type="ECO:0000256" key="4">
    <source>
        <dbReference type="ARBA" id="ARBA00022840"/>
    </source>
</evidence>
<evidence type="ECO:0000256" key="1">
    <source>
        <dbReference type="ARBA" id="ARBA00022448"/>
    </source>
</evidence>
<dbReference type="InterPro" id="IPR027417">
    <property type="entry name" value="P-loop_NTPase"/>
</dbReference>
<accession>A0A9E6XZQ5</accession>
<dbReference type="Proteomes" id="UP001162834">
    <property type="component" value="Chromosome"/>
</dbReference>
<organism evidence="6 7">
    <name type="scientific">Capillimicrobium parvum</name>
    <dbReference type="NCBI Taxonomy" id="2884022"/>
    <lineage>
        <taxon>Bacteria</taxon>
        <taxon>Bacillati</taxon>
        <taxon>Actinomycetota</taxon>
        <taxon>Thermoleophilia</taxon>
        <taxon>Solirubrobacterales</taxon>
        <taxon>Capillimicrobiaceae</taxon>
        <taxon>Capillimicrobium</taxon>
    </lineage>
</organism>
<dbReference type="Gene3D" id="3.40.50.300">
    <property type="entry name" value="P-loop containing nucleotide triphosphate hydrolases"/>
    <property type="match status" value="2"/>
</dbReference>
<evidence type="ECO:0000313" key="7">
    <source>
        <dbReference type="Proteomes" id="UP001162834"/>
    </source>
</evidence>
<protein>
    <submittedName>
        <fullName evidence="6">Galactose/methyl galactoside import ATP-binding protein MglA</fullName>
    </submittedName>
</protein>
<dbReference type="PANTHER" id="PTHR43790">
    <property type="entry name" value="CARBOHYDRATE TRANSPORT ATP-BINDING PROTEIN MG119-RELATED"/>
    <property type="match status" value="1"/>
</dbReference>
<dbReference type="PROSITE" id="PS50893">
    <property type="entry name" value="ABC_TRANSPORTER_2"/>
    <property type="match status" value="2"/>
</dbReference>
<dbReference type="GO" id="GO:0005524">
    <property type="term" value="F:ATP binding"/>
    <property type="evidence" value="ECO:0007669"/>
    <property type="project" value="UniProtKB-KW"/>
</dbReference>
<keyword evidence="7" id="KW-1185">Reference proteome</keyword>